<feature type="compositionally biased region" description="Polar residues" evidence="1">
    <location>
        <begin position="23"/>
        <end position="60"/>
    </location>
</feature>
<protein>
    <submittedName>
        <fullName evidence="2">Uncharacterized protein</fullName>
    </submittedName>
</protein>
<feature type="compositionally biased region" description="Polar residues" evidence="1">
    <location>
        <begin position="93"/>
        <end position="103"/>
    </location>
</feature>
<feature type="region of interest" description="Disordered" evidence="1">
    <location>
        <begin position="1"/>
        <end position="140"/>
    </location>
</feature>
<feature type="region of interest" description="Disordered" evidence="1">
    <location>
        <begin position="325"/>
        <end position="355"/>
    </location>
</feature>
<sequence length="355" mass="39343">MPPKKDSKKGPKIGPLFEPQKAEPTQTLGSSANNPADDGQPNTSNSGQVDRDNVVTTTADFENPFGGLPPRRPRSPMEPGQIREQTTEEDDSQTSSLGNTIRSSPLAAAADRKRENALLGNKPPELVAQQGNDTGKSPELAGKLGYPILVDESTSVRTPEKRTQTLIQLLESQENEAQSILEKSIKELRESQNDLLKKRFQTLRDWVNESSVEEETAKPSGEVEILNREALSVKAEEAENDIYKNINLETSAKPSTRHVYPNGKTFDEMVNDPRFVKIPGSNCYIGKPLRWEDRVIGQVLRVHALRAGSSVNQCIWHDQNIAFDTEGKPHEREYPPDEKLRTAQGDRDPGDDSDG</sequence>
<dbReference type="EMBL" id="MU806791">
    <property type="protein sequence ID" value="KAJ3833023.1"/>
    <property type="molecule type" value="Genomic_DNA"/>
</dbReference>
<dbReference type="AlphaFoldDB" id="A0AA38NYW8"/>
<gene>
    <name evidence="2" type="ORF">F5878DRAFT_666022</name>
</gene>
<evidence type="ECO:0000256" key="1">
    <source>
        <dbReference type="SAM" id="MobiDB-lite"/>
    </source>
</evidence>
<dbReference type="Proteomes" id="UP001163846">
    <property type="component" value="Unassembled WGS sequence"/>
</dbReference>
<organism evidence="2 3">
    <name type="scientific">Lentinula raphanica</name>
    <dbReference type="NCBI Taxonomy" id="153919"/>
    <lineage>
        <taxon>Eukaryota</taxon>
        <taxon>Fungi</taxon>
        <taxon>Dikarya</taxon>
        <taxon>Basidiomycota</taxon>
        <taxon>Agaricomycotina</taxon>
        <taxon>Agaricomycetes</taxon>
        <taxon>Agaricomycetidae</taxon>
        <taxon>Agaricales</taxon>
        <taxon>Marasmiineae</taxon>
        <taxon>Omphalotaceae</taxon>
        <taxon>Lentinula</taxon>
    </lineage>
</organism>
<feature type="non-terminal residue" evidence="2">
    <location>
        <position position="355"/>
    </location>
</feature>
<name>A0AA38NYW8_9AGAR</name>
<proteinExistence type="predicted"/>
<comment type="caution">
    <text evidence="2">The sequence shown here is derived from an EMBL/GenBank/DDBJ whole genome shotgun (WGS) entry which is preliminary data.</text>
</comment>
<accession>A0AA38NYW8</accession>
<keyword evidence="3" id="KW-1185">Reference proteome</keyword>
<evidence type="ECO:0000313" key="3">
    <source>
        <dbReference type="Proteomes" id="UP001163846"/>
    </source>
</evidence>
<reference evidence="2" key="1">
    <citation type="submission" date="2022-08" db="EMBL/GenBank/DDBJ databases">
        <authorList>
            <consortium name="DOE Joint Genome Institute"/>
            <person name="Min B."/>
            <person name="Riley R."/>
            <person name="Sierra-Patev S."/>
            <person name="Naranjo-Ortiz M."/>
            <person name="Looney B."/>
            <person name="Konkel Z."/>
            <person name="Slot J.C."/>
            <person name="Sakamoto Y."/>
            <person name="Steenwyk J.L."/>
            <person name="Rokas A."/>
            <person name="Carro J."/>
            <person name="Camarero S."/>
            <person name="Ferreira P."/>
            <person name="Molpeceres G."/>
            <person name="Ruiz-Duenas F.J."/>
            <person name="Serrano A."/>
            <person name="Henrissat B."/>
            <person name="Drula E."/>
            <person name="Hughes K.W."/>
            <person name="Mata J.L."/>
            <person name="Ishikawa N.K."/>
            <person name="Vargas-Isla R."/>
            <person name="Ushijima S."/>
            <person name="Smith C.A."/>
            <person name="Ahrendt S."/>
            <person name="Andreopoulos W."/>
            <person name="He G."/>
            <person name="Labutti K."/>
            <person name="Lipzen A."/>
            <person name="Ng V."/>
            <person name="Sandor L."/>
            <person name="Barry K."/>
            <person name="Martinez A.T."/>
            <person name="Xiao Y."/>
            <person name="Gibbons J.G."/>
            <person name="Terashima K."/>
            <person name="Hibbett D.S."/>
            <person name="Grigoriev I.V."/>
        </authorList>
    </citation>
    <scope>NUCLEOTIDE SEQUENCE</scope>
    <source>
        <strain evidence="2">TFB9207</strain>
    </source>
</reference>
<evidence type="ECO:0000313" key="2">
    <source>
        <dbReference type="EMBL" id="KAJ3833023.1"/>
    </source>
</evidence>